<proteinExistence type="predicted"/>
<dbReference type="SUPFAM" id="SSF51735">
    <property type="entry name" value="NAD(P)-binding Rossmann-fold domains"/>
    <property type="match status" value="1"/>
</dbReference>
<protein>
    <submittedName>
        <fullName evidence="5">Acyl-CoA synthetase, ATP-grasp containing subunit</fullName>
        <ecNumber evidence="5">6.2.1.13</ecNumber>
    </submittedName>
</protein>
<dbReference type="Pfam" id="PF19045">
    <property type="entry name" value="Ligase_CoA_2"/>
    <property type="match status" value="1"/>
</dbReference>
<feature type="domain" description="CoA-binding" evidence="4">
    <location>
        <begin position="5"/>
        <end position="96"/>
    </location>
</feature>
<dbReference type="Gene3D" id="3.30.470.20">
    <property type="entry name" value="ATP-grasp fold, B domain"/>
    <property type="match status" value="1"/>
</dbReference>
<evidence type="ECO:0000256" key="2">
    <source>
        <dbReference type="ARBA" id="ARBA00022741"/>
    </source>
</evidence>
<evidence type="ECO:0000313" key="6">
    <source>
        <dbReference type="Proteomes" id="UP001218034"/>
    </source>
</evidence>
<dbReference type="Gene3D" id="3.40.50.261">
    <property type="entry name" value="Succinyl-CoA synthetase domains"/>
    <property type="match status" value="2"/>
</dbReference>
<organism evidence="5 6">
    <name type="scientific">Candidatus Nanohalococcus occultus</name>
    <dbReference type="NCBI Taxonomy" id="2978047"/>
    <lineage>
        <taxon>Archaea</taxon>
        <taxon>Candidatus Nanohalarchaeota</taxon>
        <taxon>Candidatus Nanohalarchaeota incertae sedis</taxon>
        <taxon>Candidatus Nanohalococcus</taxon>
    </lineage>
</organism>
<evidence type="ECO:0000313" key="5">
    <source>
        <dbReference type="EMBL" id="WEL19100.1"/>
    </source>
</evidence>
<dbReference type="GeneID" id="90589503"/>
<dbReference type="InterPro" id="IPR036291">
    <property type="entry name" value="NAD(P)-bd_dom_sf"/>
</dbReference>
<dbReference type="RefSeq" id="WP_347721972.1">
    <property type="nucleotide sequence ID" value="NZ_CP104395.1"/>
</dbReference>
<sequence length="680" mass="74126">MLDELFSPEKIAVLGASRTEGKTGHEVFDNLIHDFEGEVVPVNPNAEEIHGHRCYEEIPGDVDLAVIVVPGKIVPDVLKQCGEKGVGAAIVISAGFSETGNQELEDKVRKIAKRHDIDLLGPNVLGVINTENAMNASFASRMPEKGSISFMSQSGAFCTAILDYAKAEHIGFRHFVSLGNKTLLNEVDMLEKWRKDSTETIIGYTEGIDNGREFIDEARKTSEEKPVVFVKSGRTSSGGAAASSHTGSIAGSYEAYKAAFRTSGVIEAESNRELLDLARAFDYQPLPDGENVAVVTNAGGPGVIATDEIEEQGLELAAFRDSTRRKLDRDLPDESANHNPVDVIGDAGHERYKNALKAVLADENTDAVLVILTPQANTEIEKTAKTVVNVASDFDKPLMAAFIGEDQVQKGMEILEENKIPDFQDPKDAVKSLKSMSEYREFLETDRTLRKVEYDKKEAKEALESMKSFEDAQKLLEAYGFEFPMSYLCQAPRDAKKAASKTGYPVVAKLDSPDISHKTELEGVKTGLEDKKEVTDAFQTVIDNAYHQTSGGGIDINGVVVQEQVEGLEVAIGLKRDPQFGPMVMVGLGGIYIEALRDVSFGIAPISEQEAGKMIEELQSHELFEGARGKEFATEKLKAAIIRMGEIGLNHSEIQAIDINPLILTEDSALVADIEVESDQ</sequence>
<dbReference type="Proteomes" id="UP001218034">
    <property type="component" value="Chromosome"/>
</dbReference>
<dbReference type="Pfam" id="PF13549">
    <property type="entry name" value="ATP-grasp_5"/>
    <property type="match status" value="1"/>
</dbReference>
<gene>
    <name evidence="5" type="ORF">SVXNc_0068</name>
</gene>
<dbReference type="Pfam" id="PF13380">
    <property type="entry name" value="CoA_binding_2"/>
    <property type="match status" value="1"/>
</dbReference>
<accession>A0ABY8CEF4</accession>
<keyword evidence="6" id="KW-1185">Reference proteome</keyword>
<dbReference type="InterPro" id="IPR051538">
    <property type="entry name" value="Acyl-CoA_Synth/Transferase"/>
</dbReference>
<dbReference type="EMBL" id="CP104395">
    <property type="protein sequence ID" value="WEL19100.1"/>
    <property type="molecule type" value="Genomic_DNA"/>
</dbReference>
<name>A0ABY8CEF4_9ARCH</name>
<dbReference type="Gene3D" id="3.30.1490.20">
    <property type="entry name" value="ATP-grasp fold, A domain"/>
    <property type="match status" value="1"/>
</dbReference>
<dbReference type="SMART" id="SM00881">
    <property type="entry name" value="CoA_binding"/>
    <property type="match status" value="1"/>
</dbReference>
<dbReference type="InterPro" id="IPR043938">
    <property type="entry name" value="Ligase_CoA_dom"/>
</dbReference>
<dbReference type="SUPFAM" id="SSF52210">
    <property type="entry name" value="Succinyl-CoA synthetase domains"/>
    <property type="match status" value="2"/>
</dbReference>
<dbReference type="Gene3D" id="3.40.50.720">
    <property type="entry name" value="NAD(P)-binding Rossmann-like Domain"/>
    <property type="match status" value="1"/>
</dbReference>
<keyword evidence="2" id="KW-0547">Nucleotide-binding</keyword>
<keyword evidence="1 5" id="KW-0436">Ligase</keyword>
<dbReference type="InterPro" id="IPR003781">
    <property type="entry name" value="CoA-bd"/>
</dbReference>
<dbReference type="Pfam" id="PF13607">
    <property type="entry name" value="Succ_CoA_lig"/>
    <property type="match status" value="1"/>
</dbReference>
<dbReference type="PANTHER" id="PTHR43334">
    <property type="entry name" value="ACETATE--COA LIGASE [ADP-FORMING]"/>
    <property type="match status" value="1"/>
</dbReference>
<dbReference type="InterPro" id="IPR016102">
    <property type="entry name" value="Succinyl-CoA_synth-like"/>
</dbReference>
<dbReference type="PANTHER" id="PTHR43334:SF1">
    <property type="entry name" value="3-HYDROXYPROPIONATE--COA LIGASE [ADP-FORMING]"/>
    <property type="match status" value="1"/>
</dbReference>
<evidence type="ECO:0000256" key="3">
    <source>
        <dbReference type="ARBA" id="ARBA00022840"/>
    </source>
</evidence>
<dbReference type="SUPFAM" id="SSF56059">
    <property type="entry name" value="Glutathione synthetase ATP-binding domain-like"/>
    <property type="match status" value="1"/>
</dbReference>
<dbReference type="EC" id="6.2.1.13" evidence="5"/>
<dbReference type="InterPro" id="IPR013815">
    <property type="entry name" value="ATP_grasp_subdomain_1"/>
</dbReference>
<dbReference type="InterPro" id="IPR032875">
    <property type="entry name" value="Succ_CoA_lig_flav_dom"/>
</dbReference>
<evidence type="ECO:0000259" key="4">
    <source>
        <dbReference type="SMART" id="SM00881"/>
    </source>
</evidence>
<reference evidence="5 6" key="1">
    <citation type="submission" date="2022-09" db="EMBL/GenBank/DDBJ databases">
        <title>Xylan utilization by haloarchaea-nanohaloarchaea associations.</title>
        <authorList>
            <person name="Yakimov M."/>
        </authorList>
    </citation>
    <scope>NUCLEOTIDE SEQUENCE [LARGE SCALE GENOMIC DNA]</scope>
    <source>
        <strain evidence="5 6">SVXNc</strain>
    </source>
</reference>
<keyword evidence="3" id="KW-0067">ATP-binding</keyword>
<evidence type="ECO:0000256" key="1">
    <source>
        <dbReference type="ARBA" id="ARBA00022598"/>
    </source>
</evidence>
<dbReference type="GO" id="GO:0043758">
    <property type="term" value="F:acetate-CoA ligase (ADP-forming) activity"/>
    <property type="evidence" value="ECO:0007669"/>
    <property type="project" value="UniProtKB-EC"/>
</dbReference>